<dbReference type="InterPro" id="IPR003594">
    <property type="entry name" value="HATPase_dom"/>
</dbReference>
<evidence type="ECO:0000256" key="4">
    <source>
        <dbReference type="ARBA" id="ARBA00022679"/>
    </source>
</evidence>
<evidence type="ECO:0000313" key="14">
    <source>
        <dbReference type="Proteomes" id="UP001595834"/>
    </source>
</evidence>
<keyword evidence="9" id="KW-1133">Transmembrane helix</keyword>
<organism evidence="13 14">
    <name type="scientific">Streptomyces mauvecolor</name>
    <dbReference type="NCBI Taxonomy" id="58345"/>
    <lineage>
        <taxon>Bacteria</taxon>
        <taxon>Bacillati</taxon>
        <taxon>Actinomycetota</taxon>
        <taxon>Actinomycetes</taxon>
        <taxon>Kitasatosporales</taxon>
        <taxon>Streptomycetaceae</taxon>
        <taxon>Streptomyces</taxon>
    </lineage>
</organism>
<dbReference type="EMBL" id="JBHSIZ010000036">
    <property type="protein sequence ID" value="MFC4960323.1"/>
    <property type="molecule type" value="Genomic_DNA"/>
</dbReference>
<evidence type="ECO:0000313" key="13">
    <source>
        <dbReference type="EMBL" id="MFC4960323.1"/>
    </source>
</evidence>
<feature type="domain" description="Histidine kinase/HSP90-like ATPase" evidence="10">
    <location>
        <begin position="305"/>
        <end position="388"/>
    </location>
</feature>
<evidence type="ECO:0000256" key="9">
    <source>
        <dbReference type="SAM" id="Phobius"/>
    </source>
</evidence>
<name>A0ABV9UVC1_9ACTN</name>
<proteinExistence type="predicted"/>
<keyword evidence="4" id="KW-0808">Transferase</keyword>
<evidence type="ECO:0000256" key="1">
    <source>
        <dbReference type="ARBA" id="ARBA00000085"/>
    </source>
</evidence>
<feature type="domain" description="Signal transduction histidine kinase subgroup 3 dimerisation and phosphoacceptor" evidence="11">
    <location>
        <begin position="193"/>
        <end position="257"/>
    </location>
</feature>
<dbReference type="InterPro" id="IPR036890">
    <property type="entry name" value="HATPase_C_sf"/>
</dbReference>
<feature type="transmembrane region" description="Helical" evidence="9">
    <location>
        <begin position="142"/>
        <end position="160"/>
    </location>
</feature>
<reference evidence="14" key="1">
    <citation type="journal article" date="2019" name="Int. J. Syst. Evol. Microbiol.">
        <title>The Global Catalogue of Microorganisms (GCM) 10K type strain sequencing project: providing services to taxonomists for standard genome sequencing and annotation.</title>
        <authorList>
            <consortium name="The Broad Institute Genomics Platform"/>
            <consortium name="The Broad Institute Genome Sequencing Center for Infectious Disease"/>
            <person name="Wu L."/>
            <person name="Ma J."/>
        </authorList>
    </citation>
    <scope>NUCLEOTIDE SEQUENCE [LARGE SCALE GENOMIC DNA]</scope>
    <source>
        <strain evidence="14">CCM 7224</strain>
    </source>
</reference>
<evidence type="ECO:0000256" key="7">
    <source>
        <dbReference type="ARBA" id="ARBA00022840"/>
    </source>
</evidence>
<dbReference type="InterPro" id="IPR055558">
    <property type="entry name" value="DUF7134"/>
</dbReference>
<dbReference type="Pfam" id="PF23539">
    <property type="entry name" value="DUF7134"/>
    <property type="match status" value="1"/>
</dbReference>
<dbReference type="SUPFAM" id="SSF55874">
    <property type="entry name" value="ATPase domain of HSP90 chaperone/DNA topoisomerase II/histidine kinase"/>
    <property type="match status" value="1"/>
</dbReference>
<dbReference type="EC" id="2.7.13.3" evidence="2"/>
<dbReference type="GO" id="GO:0016301">
    <property type="term" value="F:kinase activity"/>
    <property type="evidence" value="ECO:0007669"/>
    <property type="project" value="UniProtKB-KW"/>
</dbReference>
<keyword evidence="8" id="KW-0902">Two-component regulatory system</keyword>
<evidence type="ECO:0000256" key="3">
    <source>
        <dbReference type="ARBA" id="ARBA00022553"/>
    </source>
</evidence>
<evidence type="ECO:0000256" key="8">
    <source>
        <dbReference type="ARBA" id="ARBA00023012"/>
    </source>
</evidence>
<dbReference type="InterPro" id="IPR050482">
    <property type="entry name" value="Sensor_HK_TwoCompSys"/>
</dbReference>
<evidence type="ECO:0000259" key="10">
    <source>
        <dbReference type="Pfam" id="PF02518"/>
    </source>
</evidence>
<dbReference type="CDD" id="cd16917">
    <property type="entry name" value="HATPase_UhpB-NarQ-NarX-like"/>
    <property type="match status" value="1"/>
</dbReference>
<keyword evidence="14" id="KW-1185">Reference proteome</keyword>
<comment type="caution">
    <text evidence="13">The sequence shown here is derived from an EMBL/GenBank/DDBJ whole genome shotgun (WGS) entry which is preliminary data.</text>
</comment>
<keyword evidence="9" id="KW-0472">Membrane</keyword>
<comment type="catalytic activity">
    <reaction evidence="1">
        <text>ATP + protein L-histidine = ADP + protein N-phospho-L-histidine.</text>
        <dbReference type="EC" id="2.7.13.3"/>
    </reaction>
</comment>
<dbReference type="InterPro" id="IPR011712">
    <property type="entry name" value="Sig_transdc_His_kin_sub3_dim/P"/>
</dbReference>
<protein>
    <recommendedName>
        <fullName evidence="2">histidine kinase</fullName>
        <ecNumber evidence="2">2.7.13.3</ecNumber>
    </recommendedName>
</protein>
<dbReference type="Pfam" id="PF02518">
    <property type="entry name" value="HATPase_c"/>
    <property type="match status" value="1"/>
</dbReference>
<keyword evidence="5" id="KW-0547">Nucleotide-binding</keyword>
<dbReference type="Gene3D" id="1.20.5.1930">
    <property type="match status" value="1"/>
</dbReference>
<accession>A0ABV9UVC1</accession>
<keyword evidence="9" id="KW-0812">Transmembrane</keyword>
<evidence type="ECO:0000256" key="2">
    <source>
        <dbReference type="ARBA" id="ARBA00012438"/>
    </source>
</evidence>
<feature type="domain" description="DUF7134" evidence="12">
    <location>
        <begin position="9"/>
        <end position="162"/>
    </location>
</feature>
<dbReference type="RefSeq" id="WP_344374019.1">
    <property type="nucleotide sequence ID" value="NZ_BAAASQ010000008.1"/>
</dbReference>
<dbReference type="Gene3D" id="3.30.565.10">
    <property type="entry name" value="Histidine kinase-like ATPase, C-terminal domain"/>
    <property type="match status" value="1"/>
</dbReference>
<dbReference type="Proteomes" id="UP001595834">
    <property type="component" value="Unassembled WGS sequence"/>
</dbReference>
<sequence length="403" mass="42955">MKAAPRAARQWTADRPRLTDVALGGGLTLLDVVTVLDRTPEPAGWGVALWGAQTVPLLCRRTRPLAVLAAMTCLYVAFQVLSPIQGRIPGPFLLMIGVYAAARYAPVPASLLGTLLCLATTAAADALTGHWEVPRLGSLEPISTTTFVFFFGLAWLLGYGRRRIGADAERLRELNGRLKAEQERNARQAVVTERARIARDLHDVVAHHVSAIAVQARAAEDVMTPESVPAEAVQCAGLIARTADTALIEMRRVLGLLSFHERELAPEPSLDHLEPLIDAATAAGCRVTYVSEVRARTALSAGLRISAYRIVQEALTNVIKHAGPVGVRVGVGGDDSRLTIEVANDPAPPGHSPVRGTGRGLVGMRERVAAFDGVLEAGPREDGGWRLYAVLVAKAPQSAEADA</sequence>
<keyword evidence="7" id="KW-0067">ATP-binding</keyword>
<evidence type="ECO:0000259" key="11">
    <source>
        <dbReference type="Pfam" id="PF07730"/>
    </source>
</evidence>
<gene>
    <name evidence="13" type="ORF">ACFPFX_28900</name>
</gene>
<evidence type="ECO:0000256" key="6">
    <source>
        <dbReference type="ARBA" id="ARBA00022777"/>
    </source>
</evidence>
<evidence type="ECO:0000256" key="5">
    <source>
        <dbReference type="ARBA" id="ARBA00022741"/>
    </source>
</evidence>
<dbReference type="PANTHER" id="PTHR24421">
    <property type="entry name" value="NITRATE/NITRITE SENSOR PROTEIN NARX-RELATED"/>
    <property type="match status" value="1"/>
</dbReference>
<evidence type="ECO:0000259" key="12">
    <source>
        <dbReference type="Pfam" id="PF23539"/>
    </source>
</evidence>
<dbReference type="Pfam" id="PF07730">
    <property type="entry name" value="HisKA_3"/>
    <property type="match status" value="1"/>
</dbReference>
<feature type="transmembrane region" description="Helical" evidence="9">
    <location>
        <begin position="65"/>
        <end position="82"/>
    </location>
</feature>
<keyword evidence="3" id="KW-0597">Phosphoprotein</keyword>
<keyword evidence="6 13" id="KW-0418">Kinase</keyword>
<dbReference type="PANTHER" id="PTHR24421:SF10">
    <property type="entry name" value="NITRATE_NITRITE SENSOR PROTEIN NARQ"/>
    <property type="match status" value="1"/>
</dbReference>
<feature type="transmembrane region" description="Helical" evidence="9">
    <location>
        <begin position="112"/>
        <end position="130"/>
    </location>
</feature>